<comment type="caution">
    <text evidence="2">The sequence shown here is derived from an EMBL/GenBank/DDBJ whole genome shotgun (WGS) entry which is preliminary data.</text>
</comment>
<dbReference type="GO" id="GO:0097351">
    <property type="term" value="F:toxin sequestering activity"/>
    <property type="evidence" value="ECO:0007669"/>
    <property type="project" value="InterPro"/>
</dbReference>
<dbReference type="InterPro" id="IPR037914">
    <property type="entry name" value="SpoVT-AbrB_sf"/>
</dbReference>
<dbReference type="RefSeq" id="WP_126752685.1">
    <property type="nucleotide sequence ID" value="NZ_JBHUMT010000016.1"/>
</dbReference>
<evidence type="ECO:0000259" key="1">
    <source>
        <dbReference type="SMART" id="SM00966"/>
    </source>
</evidence>
<dbReference type="InterPro" id="IPR007159">
    <property type="entry name" value="SpoVT-AbrB_dom"/>
</dbReference>
<evidence type="ECO:0000313" key="3">
    <source>
        <dbReference type="Proteomes" id="UP000288361"/>
    </source>
</evidence>
<dbReference type="InterPro" id="IPR039052">
    <property type="entry name" value="Antitox_PemI-like"/>
</dbReference>
<dbReference type="PANTHER" id="PTHR40516:SF1">
    <property type="entry name" value="ANTITOXIN CHPS-RELATED"/>
    <property type="match status" value="1"/>
</dbReference>
<organism evidence="2 3">
    <name type="scientific">Idiomarina piscisalsi</name>
    <dbReference type="NCBI Taxonomy" id="1096243"/>
    <lineage>
        <taxon>Bacteria</taxon>
        <taxon>Pseudomonadati</taxon>
        <taxon>Pseudomonadota</taxon>
        <taxon>Gammaproteobacteria</taxon>
        <taxon>Alteromonadales</taxon>
        <taxon>Idiomarinaceae</taxon>
        <taxon>Idiomarina</taxon>
    </lineage>
</organism>
<dbReference type="Pfam" id="PF04014">
    <property type="entry name" value="MazE_antitoxin"/>
    <property type="match status" value="1"/>
</dbReference>
<accession>A0A432YMW8</accession>
<dbReference type="EMBL" id="PIQA01000012">
    <property type="protein sequence ID" value="RUO62286.1"/>
    <property type="molecule type" value="Genomic_DNA"/>
</dbReference>
<protein>
    <submittedName>
        <fullName evidence="2">Addiction module antitoxin</fullName>
    </submittedName>
</protein>
<sequence length="84" mass="9172">MEIQIRKIGNSKGAVIPAPLLKELGLDIGTSVDAHTENGRLVLEPKRAPKYQLDELLQQCDPQAAVPDDLTNWEQANAVGNELL</sequence>
<feature type="domain" description="SpoVT-AbrB" evidence="1">
    <location>
        <begin position="6"/>
        <end position="51"/>
    </location>
</feature>
<gene>
    <name evidence="2" type="ORF">CWI73_10155</name>
</gene>
<dbReference type="AlphaFoldDB" id="A0A432YMW8"/>
<dbReference type="SMART" id="SM00966">
    <property type="entry name" value="SpoVT_AbrB"/>
    <property type="match status" value="1"/>
</dbReference>
<reference evidence="2 3" key="1">
    <citation type="journal article" date="2011" name="Front. Microbiol.">
        <title>Genomic signatures of strain selection and enhancement in Bacillus atrophaeus var. globigii, a historical biowarfare simulant.</title>
        <authorList>
            <person name="Gibbons H.S."/>
            <person name="Broomall S.M."/>
            <person name="McNew L.A."/>
            <person name="Daligault H."/>
            <person name="Chapman C."/>
            <person name="Bruce D."/>
            <person name="Karavis M."/>
            <person name="Krepps M."/>
            <person name="McGregor P.A."/>
            <person name="Hong C."/>
            <person name="Park K.H."/>
            <person name="Akmal A."/>
            <person name="Feldman A."/>
            <person name="Lin J.S."/>
            <person name="Chang W.E."/>
            <person name="Higgs B.W."/>
            <person name="Demirev P."/>
            <person name="Lindquist J."/>
            <person name="Liem A."/>
            <person name="Fochler E."/>
            <person name="Read T.D."/>
            <person name="Tapia R."/>
            <person name="Johnson S."/>
            <person name="Bishop-Lilly K.A."/>
            <person name="Detter C."/>
            <person name="Han C."/>
            <person name="Sozhamannan S."/>
            <person name="Rosenzweig C.N."/>
            <person name="Skowronski E.W."/>
        </authorList>
    </citation>
    <scope>NUCLEOTIDE SEQUENCE [LARGE SCALE GENOMIC DNA]</scope>
    <source>
        <strain evidence="2 3">TPS4-2</strain>
    </source>
</reference>
<dbReference type="PANTHER" id="PTHR40516">
    <property type="entry name" value="ANTITOXIN CHPS-RELATED"/>
    <property type="match status" value="1"/>
</dbReference>
<proteinExistence type="predicted"/>
<name>A0A432YMW8_9GAMM</name>
<dbReference type="SUPFAM" id="SSF89447">
    <property type="entry name" value="AbrB/MazE/MraZ-like"/>
    <property type="match status" value="1"/>
</dbReference>
<dbReference type="Gene3D" id="2.10.260.10">
    <property type="match status" value="1"/>
</dbReference>
<dbReference type="GO" id="GO:0003677">
    <property type="term" value="F:DNA binding"/>
    <property type="evidence" value="ECO:0007669"/>
    <property type="project" value="InterPro"/>
</dbReference>
<evidence type="ECO:0000313" key="2">
    <source>
        <dbReference type="EMBL" id="RUO62286.1"/>
    </source>
</evidence>
<dbReference type="Proteomes" id="UP000288361">
    <property type="component" value="Unassembled WGS sequence"/>
</dbReference>